<proteinExistence type="predicted"/>
<dbReference type="KEGG" id="cbv:U729_2615"/>
<evidence type="ECO:0008006" key="3">
    <source>
        <dbReference type="Google" id="ProtNLM"/>
    </source>
</evidence>
<dbReference type="HOGENOM" id="CLU_167453_0_0_9"/>
<protein>
    <recommendedName>
        <fullName evidence="3">Prophage protein</fullName>
    </recommendedName>
</protein>
<dbReference type="EMBL" id="CP006905">
    <property type="protein sequence ID" value="AIY82280.1"/>
    <property type="molecule type" value="Genomic_DNA"/>
</dbReference>
<dbReference type="AlphaFoldDB" id="A0A0A7FTP2"/>
<keyword evidence="2" id="KW-1185">Reference proteome</keyword>
<evidence type="ECO:0000313" key="1">
    <source>
        <dbReference type="EMBL" id="AIY82280.1"/>
    </source>
</evidence>
<dbReference type="Pfam" id="PF20458">
    <property type="entry name" value="DUF6711"/>
    <property type="match status" value="1"/>
</dbReference>
<dbReference type="Proteomes" id="UP000030635">
    <property type="component" value="Chromosome"/>
</dbReference>
<name>A0A0A7FTP2_9CLOT</name>
<sequence>MVTISLAINGVEVTAPKSFKVNILDLDGENTNRNARGVMLRDRIRVTRKIECEWGPLTAKEIKTILNAISGVYFSVSYPDPMEGQITKTFYTGDRSAPAFDFKSNMWQGLSFNLIEK</sequence>
<dbReference type="InterPro" id="IPR046557">
    <property type="entry name" value="DUF6711"/>
</dbReference>
<evidence type="ECO:0000313" key="2">
    <source>
        <dbReference type="Proteomes" id="UP000030635"/>
    </source>
</evidence>
<dbReference type="RefSeq" id="WP_039315782.1">
    <property type="nucleotide sequence ID" value="NZ_CP006905.1"/>
</dbReference>
<organism evidence="1 2">
    <name type="scientific">Clostridium baratii str. Sullivan</name>
    <dbReference type="NCBI Taxonomy" id="1415775"/>
    <lineage>
        <taxon>Bacteria</taxon>
        <taxon>Bacillati</taxon>
        <taxon>Bacillota</taxon>
        <taxon>Clostridia</taxon>
        <taxon>Eubacteriales</taxon>
        <taxon>Clostridiaceae</taxon>
        <taxon>Clostridium</taxon>
    </lineage>
</organism>
<dbReference type="OrthoDB" id="1767129at2"/>
<dbReference type="eggNOG" id="ENOG5032ZPD">
    <property type="taxonomic scope" value="Bacteria"/>
</dbReference>
<gene>
    <name evidence="1" type="ORF">U729_2615</name>
</gene>
<accession>A0A0A7FTP2</accession>
<reference evidence="1 2" key="1">
    <citation type="journal article" date="2015" name="Infect. Genet. Evol.">
        <title>Genomic sequences of six botulinum neurotoxin-producing strains representing three clostridial species illustrate the mobility and diversity of botulinum neurotoxin genes.</title>
        <authorList>
            <person name="Smith T.J."/>
            <person name="Hill K.K."/>
            <person name="Xie G."/>
            <person name="Foley B.T."/>
            <person name="Williamson C.H."/>
            <person name="Foster J.T."/>
            <person name="Johnson S.L."/>
            <person name="Chertkov O."/>
            <person name="Teshima H."/>
            <person name="Gibbons H.S."/>
            <person name="Johnsky L.A."/>
            <person name="Karavis M.A."/>
            <person name="Smith L.A."/>
        </authorList>
    </citation>
    <scope>NUCLEOTIDE SEQUENCE [LARGE SCALE GENOMIC DNA]</scope>
    <source>
        <strain evidence="1">Sullivan</strain>
    </source>
</reference>